<proteinExistence type="inferred from homology"/>
<dbReference type="GO" id="GO:0009408">
    <property type="term" value="P:response to heat"/>
    <property type="evidence" value="ECO:0007669"/>
    <property type="project" value="TreeGrafter"/>
</dbReference>
<evidence type="ECO:0000313" key="5">
    <source>
        <dbReference type="EMBL" id="CAD7446065.1"/>
    </source>
</evidence>
<reference evidence="5" key="1">
    <citation type="submission" date="2020-11" db="EMBL/GenBank/DDBJ databases">
        <authorList>
            <person name="Tran Van P."/>
        </authorList>
    </citation>
    <scope>NUCLEOTIDE SEQUENCE</scope>
</reference>
<evidence type="ECO:0000256" key="1">
    <source>
        <dbReference type="ARBA" id="ARBA00023016"/>
    </source>
</evidence>
<dbReference type="CDD" id="cd06526">
    <property type="entry name" value="metazoan_ACD"/>
    <property type="match status" value="1"/>
</dbReference>
<accession>A0A7R9F4R9</accession>
<dbReference type="InterPro" id="IPR008978">
    <property type="entry name" value="HSP20-like_chaperone"/>
</dbReference>
<dbReference type="Gene3D" id="2.60.40.790">
    <property type="match status" value="1"/>
</dbReference>
<dbReference type="PRINTS" id="PR00299">
    <property type="entry name" value="ACRYSTALLIN"/>
</dbReference>
<protein>
    <recommendedName>
        <fullName evidence="4">SHSP domain-containing protein</fullName>
    </recommendedName>
</protein>
<evidence type="ECO:0000259" key="4">
    <source>
        <dbReference type="PROSITE" id="PS01031"/>
    </source>
</evidence>
<dbReference type="GO" id="GO:0051082">
    <property type="term" value="F:unfolded protein binding"/>
    <property type="evidence" value="ECO:0007669"/>
    <property type="project" value="TreeGrafter"/>
</dbReference>
<dbReference type="EMBL" id="OD567716">
    <property type="protein sequence ID" value="CAD7446065.1"/>
    <property type="molecule type" value="Genomic_DNA"/>
</dbReference>
<dbReference type="SUPFAM" id="SSF49764">
    <property type="entry name" value="HSP20-like chaperones"/>
    <property type="match status" value="1"/>
</dbReference>
<organism evidence="5">
    <name type="scientific">Timema bartmani</name>
    <dbReference type="NCBI Taxonomy" id="61472"/>
    <lineage>
        <taxon>Eukaryota</taxon>
        <taxon>Metazoa</taxon>
        <taxon>Ecdysozoa</taxon>
        <taxon>Arthropoda</taxon>
        <taxon>Hexapoda</taxon>
        <taxon>Insecta</taxon>
        <taxon>Pterygota</taxon>
        <taxon>Neoptera</taxon>
        <taxon>Polyneoptera</taxon>
        <taxon>Phasmatodea</taxon>
        <taxon>Timematodea</taxon>
        <taxon>Timematoidea</taxon>
        <taxon>Timematidae</taxon>
        <taxon>Timema</taxon>
    </lineage>
</organism>
<evidence type="ECO:0000256" key="2">
    <source>
        <dbReference type="PROSITE-ProRule" id="PRU00285"/>
    </source>
</evidence>
<dbReference type="PANTHER" id="PTHR45640">
    <property type="entry name" value="HEAT SHOCK PROTEIN HSP-12.2-RELATED"/>
    <property type="match status" value="1"/>
</dbReference>
<dbReference type="GO" id="GO:0042026">
    <property type="term" value="P:protein refolding"/>
    <property type="evidence" value="ECO:0007669"/>
    <property type="project" value="TreeGrafter"/>
</dbReference>
<sequence>MVAIQICAPPPPHGTKSQGCFSERTQNYDLSALPTPKKGEVIRIRSSFPTSHSMVSTGVLDVSPSGPTRLRPEGPEPCKWAYLRHAPHNPTHFGLPHCCVGISPTLCTTYVRSSLKGATRLQRRTPPLYILTSGTVLPGDCDWGPESMSSVSTLRLPPQYYESSVDANAPPSKCMPLILDSMIGMLNDLHPREVFLDQNFKTSLAHSDPRQVSGSFRAGCYHPWCNQVSMDSGVSDIHQHADEFKVTLDVQQFKSDELTVKTVDNYIVIEGKHNENKDQLCIISNEFKRSYLLPNYVDIDQLTSSLSSDGLLTVHAPKKVYKEPPEEKVILVTPNVTETEL</sequence>
<name>A0A7R9F4R9_9NEOP</name>
<gene>
    <name evidence="5" type="ORF">TBIB3V08_LOCUS8404</name>
</gene>
<dbReference type="PROSITE" id="PS01031">
    <property type="entry name" value="SHSP"/>
    <property type="match status" value="1"/>
</dbReference>
<comment type="similarity">
    <text evidence="2 3">Belongs to the small heat shock protein (HSP20) family.</text>
</comment>
<dbReference type="GO" id="GO:0005737">
    <property type="term" value="C:cytoplasm"/>
    <property type="evidence" value="ECO:0007669"/>
    <property type="project" value="TreeGrafter"/>
</dbReference>
<dbReference type="InterPro" id="IPR001436">
    <property type="entry name" value="Alpha-crystallin/sHSP_animal"/>
</dbReference>
<dbReference type="InterPro" id="IPR002068">
    <property type="entry name" value="A-crystallin/Hsp20_dom"/>
</dbReference>
<dbReference type="GO" id="GO:0005634">
    <property type="term" value="C:nucleus"/>
    <property type="evidence" value="ECO:0007669"/>
    <property type="project" value="TreeGrafter"/>
</dbReference>
<dbReference type="Pfam" id="PF00011">
    <property type="entry name" value="HSP20"/>
    <property type="match status" value="1"/>
</dbReference>
<feature type="domain" description="SHSP" evidence="4">
    <location>
        <begin position="225"/>
        <end position="333"/>
    </location>
</feature>
<dbReference type="AlphaFoldDB" id="A0A7R9F4R9"/>
<evidence type="ECO:0000256" key="3">
    <source>
        <dbReference type="RuleBase" id="RU003616"/>
    </source>
</evidence>
<dbReference type="PANTHER" id="PTHR45640:SF13">
    <property type="entry name" value="HEAT SHOCK PROTEIN 22-RELATED"/>
    <property type="match status" value="1"/>
</dbReference>
<keyword evidence="1" id="KW-0346">Stress response</keyword>